<comment type="caution">
    <text evidence="1">The sequence shown here is derived from an EMBL/GenBank/DDBJ whole genome shotgun (WGS) entry which is preliminary data.</text>
</comment>
<name>A0A151M0J1_ALLMI</name>
<sequence>MVSLAEAHTGMDKILVGLPRSIFCLHPPALDASNQEMRGESTLECSFACCLEGPLQTNQKATEDRPVPGFRLKEILSERDEHECF</sequence>
<reference evidence="1 2" key="1">
    <citation type="journal article" date="2012" name="Genome Biol.">
        <title>Sequencing three crocodilian genomes to illuminate the evolution of archosaurs and amniotes.</title>
        <authorList>
            <person name="St John J.A."/>
            <person name="Braun E.L."/>
            <person name="Isberg S.R."/>
            <person name="Miles L.G."/>
            <person name="Chong A.Y."/>
            <person name="Gongora J."/>
            <person name="Dalzell P."/>
            <person name="Moran C."/>
            <person name="Bed'hom B."/>
            <person name="Abzhanov A."/>
            <person name="Burgess S.C."/>
            <person name="Cooksey A.M."/>
            <person name="Castoe T.A."/>
            <person name="Crawford N.G."/>
            <person name="Densmore L.D."/>
            <person name="Drew J.C."/>
            <person name="Edwards S.V."/>
            <person name="Faircloth B.C."/>
            <person name="Fujita M.K."/>
            <person name="Greenwold M.J."/>
            <person name="Hoffmann F.G."/>
            <person name="Howard J.M."/>
            <person name="Iguchi T."/>
            <person name="Janes D.E."/>
            <person name="Khan S.Y."/>
            <person name="Kohno S."/>
            <person name="de Koning A.J."/>
            <person name="Lance S.L."/>
            <person name="McCarthy F.M."/>
            <person name="McCormack J.E."/>
            <person name="Merchant M.E."/>
            <person name="Peterson D.G."/>
            <person name="Pollock D.D."/>
            <person name="Pourmand N."/>
            <person name="Raney B.J."/>
            <person name="Roessler K.A."/>
            <person name="Sanford J.R."/>
            <person name="Sawyer R.H."/>
            <person name="Schmidt C.J."/>
            <person name="Triplett E.W."/>
            <person name="Tuberville T.D."/>
            <person name="Venegas-Anaya M."/>
            <person name="Howard J.T."/>
            <person name="Jarvis E.D."/>
            <person name="Guillette L.J.Jr."/>
            <person name="Glenn T.C."/>
            <person name="Green R.E."/>
            <person name="Ray D.A."/>
        </authorList>
    </citation>
    <scope>NUCLEOTIDE SEQUENCE [LARGE SCALE GENOMIC DNA]</scope>
    <source>
        <strain evidence="1">KSC_2009_1</strain>
    </source>
</reference>
<dbReference type="EMBL" id="AKHW03006853">
    <property type="protein sequence ID" value="KYO18023.1"/>
    <property type="molecule type" value="Genomic_DNA"/>
</dbReference>
<gene>
    <name evidence="1" type="ORF">Y1Q_0011626</name>
</gene>
<accession>A0A151M0J1</accession>
<organism evidence="1 2">
    <name type="scientific">Alligator mississippiensis</name>
    <name type="common">American alligator</name>
    <dbReference type="NCBI Taxonomy" id="8496"/>
    <lineage>
        <taxon>Eukaryota</taxon>
        <taxon>Metazoa</taxon>
        <taxon>Chordata</taxon>
        <taxon>Craniata</taxon>
        <taxon>Vertebrata</taxon>
        <taxon>Euteleostomi</taxon>
        <taxon>Archelosauria</taxon>
        <taxon>Archosauria</taxon>
        <taxon>Crocodylia</taxon>
        <taxon>Alligatoridae</taxon>
        <taxon>Alligatorinae</taxon>
        <taxon>Alligator</taxon>
    </lineage>
</organism>
<keyword evidence="2" id="KW-1185">Reference proteome</keyword>
<dbReference type="AlphaFoldDB" id="A0A151M0J1"/>
<evidence type="ECO:0000313" key="2">
    <source>
        <dbReference type="Proteomes" id="UP000050525"/>
    </source>
</evidence>
<dbReference type="Proteomes" id="UP000050525">
    <property type="component" value="Unassembled WGS sequence"/>
</dbReference>
<evidence type="ECO:0000313" key="1">
    <source>
        <dbReference type="EMBL" id="KYO18023.1"/>
    </source>
</evidence>
<proteinExistence type="predicted"/>
<protein>
    <submittedName>
        <fullName evidence="1">Uncharacterized protein</fullName>
    </submittedName>
</protein>